<evidence type="ECO:0000313" key="3">
    <source>
        <dbReference type="Proteomes" id="UP000007015"/>
    </source>
</evidence>
<organism evidence="2 3">
    <name type="scientific">Oryza sativa subsp. indica</name>
    <name type="common">Rice</name>
    <dbReference type="NCBI Taxonomy" id="39946"/>
    <lineage>
        <taxon>Eukaryota</taxon>
        <taxon>Viridiplantae</taxon>
        <taxon>Streptophyta</taxon>
        <taxon>Embryophyta</taxon>
        <taxon>Tracheophyta</taxon>
        <taxon>Spermatophyta</taxon>
        <taxon>Magnoliopsida</taxon>
        <taxon>Liliopsida</taxon>
        <taxon>Poales</taxon>
        <taxon>Poaceae</taxon>
        <taxon>BOP clade</taxon>
        <taxon>Oryzoideae</taxon>
        <taxon>Oryzeae</taxon>
        <taxon>Oryzinae</taxon>
        <taxon>Oryza</taxon>
        <taxon>Oryza sativa</taxon>
    </lineage>
</organism>
<reference evidence="2 3" key="1">
    <citation type="journal article" date="2005" name="PLoS Biol.">
        <title>The genomes of Oryza sativa: a history of duplications.</title>
        <authorList>
            <person name="Yu J."/>
            <person name="Wang J."/>
            <person name="Lin W."/>
            <person name="Li S."/>
            <person name="Li H."/>
            <person name="Zhou J."/>
            <person name="Ni P."/>
            <person name="Dong W."/>
            <person name="Hu S."/>
            <person name="Zeng C."/>
            <person name="Zhang J."/>
            <person name="Zhang Y."/>
            <person name="Li R."/>
            <person name="Xu Z."/>
            <person name="Li S."/>
            <person name="Li X."/>
            <person name="Zheng H."/>
            <person name="Cong L."/>
            <person name="Lin L."/>
            <person name="Yin J."/>
            <person name="Geng J."/>
            <person name="Li G."/>
            <person name="Shi J."/>
            <person name="Liu J."/>
            <person name="Lv H."/>
            <person name="Li J."/>
            <person name="Wang J."/>
            <person name="Deng Y."/>
            <person name="Ran L."/>
            <person name="Shi X."/>
            <person name="Wang X."/>
            <person name="Wu Q."/>
            <person name="Li C."/>
            <person name="Ren X."/>
            <person name="Wang J."/>
            <person name="Wang X."/>
            <person name="Li D."/>
            <person name="Liu D."/>
            <person name="Zhang X."/>
            <person name="Ji Z."/>
            <person name="Zhao W."/>
            <person name="Sun Y."/>
            <person name="Zhang Z."/>
            <person name="Bao J."/>
            <person name="Han Y."/>
            <person name="Dong L."/>
            <person name="Ji J."/>
            <person name="Chen P."/>
            <person name="Wu S."/>
            <person name="Liu J."/>
            <person name="Xiao Y."/>
            <person name="Bu D."/>
            <person name="Tan J."/>
            <person name="Yang L."/>
            <person name="Ye C."/>
            <person name="Zhang J."/>
            <person name="Xu J."/>
            <person name="Zhou Y."/>
            <person name="Yu Y."/>
            <person name="Zhang B."/>
            <person name="Zhuang S."/>
            <person name="Wei H."/>
            <person name="Liu B."/>
            <person name="Lei M."/>
            <person name="Yu H."/>
            <person name="Li Y."/>
            <person name="Xu H."/>
            <person name="Wei S."/>
            <person name="He X."/>
            <person name="Fang L."/>
            <person name="Zhang Z."/>
            <person name="Zhang Y."/>
            <person name="Huang X."/>
            <person name="Su Z."/>
            <person name="Tong W."/>
            <person name="Li J."/>
            <person name="Tong Z."/>
            <person name="Li S."/>
            <person name="Ye J."/>
            <person name="Wang L."/>
            <person name="Fang L."/>
            <person name="Lei T."/>
            <person name="Chen C."/>
            <person name="Chen H."/>
            <person name="Xu Z."/>
            <person name="Li H."/>
            <person name="Huang H."/>
            <person name="Zhang F."/>
            <person name="Xu H."/>
            <person name="Li N."/>
            <person name="Zhao C."/>
            <person name="Li S."/>
            <person name="Dong L."/>
            <person name="Huang Y."/>
            <person name="Li L."/>
            <person name="Xi Y."/>
            <person name="Qi Q."/>
            <person name="Li W."/>
            <person name="Zhang B."/>
            <person name="Hu W."/>
            <person name="Zhang Y."/>
            <person name="Tian X."/>
            <person name="Jiao Y."/>
            <person name="Liang X."/>
            <person name="Jin J."/>
            <person name="Gao L."/>
            <person name="Zheng W."/>
            <person name="Hao B."/>
            <person name="Liu S."/>
            <person name="Wang W."/>
            <person name="Yuan L."/>
            <person name="Cao M."/>
            <person name="McDermott J."/>
            <person name="Samudrala R."/>
            <person name="Wang J."/>
            <person name="Wong G.K."/>
            <person name="Yang H."/>
        </authorList>
    </citation>
    <scope>NUCLEOTIDE SEQUENCE [LARGE SCALE GENOMIC DNA]</scope>
    <source>
        <strain evidence="3">cv. 93-11</strain>
    </source>
</reference>
<evidence type="ECO:0000259" key="1">
    <source>
        <dbReference type="SMART" id="SM00256"/>
    </source>
</evidence>
<protein>
    <recommendedName>
        <fullName evidence="1">F-box domain-containing protein</fullName>
    </recommendedName>
</protein>
<dbReference type="InterPro" id="IPR056592">
    <property type="entry name" value="Beta-prop_At3g26010-like"/>
</dbReference>
<dbReference type="Gene3D" id="1.20.1280.50">
    <property type="match status" value="1"/>
</dbReference>
<dbReference type="OMA" id="HTVCYNG"/>
<dbReference type="HOGENOM" id="CLU_022847_3_0_1"/>
<dbReference type="Pfam" id="PF00646">
    <property type="entry name" value="F-box"/>
    <property type="match status" value="1"/>
</dbReference>
<dbReference type="Pfam" id="PF24750">
    <property type="entry name" value="b-prop_At3g26010-like"/>
    <property type="match status" value="2"/>
</dbReference>
<proteinExistence type="predicted"/>
<gene>
    <name evidence="2" type="ORF">OsI_02021</name>
</gene>
<dbReference type="InterPro" id="IPR055290">
    <property type="entry name" value="At3g26010-like"/>
</dbReference>
<dbReference type="InterPro" id="IPR001810">
    <property type="entry name" value="F-box_dom"/>
</dbReference>
<evidence type="ECO:0000313" key="2">
    <source>
        <dbReference type="EMBL" id="EAY74140.1"/>
    </source>
</evidence>
<keyword evidence="3" id="KW-1185">Reference proteome</keyword>
<dbReference type="PANTHER" id="PTHR35546">
    <property type="entry name" value="F-BOX PROTEIN INTERACTION DOMAIN PROTEIN-RELATED"/>
    <property type="match status" value="1"/>
</dbReference>
<dbReference type="SMART" id="SM00256">
    <property type="entry name" value="FBOX"/>
    <property type="match status" value="1"/>
</dbReference>
<sequence length="749" mass="85233">MDADSGDFGSGNKLPDDLTLDVLSRLPYKSFCRAKCTCTGWLSFSSNPHYCDKLPKPLTGFLYQKSDSSAIEVASLCPDDRSFDTSLSFLPRYEWLELTDSCNGLVLCKYGRNTSSPSVANFVVCNPATRQWMELPETLLEPEGHSYATKLAFDPSWSPYFYVFNFEEKRNPVERWACISKVAIFSSRNSTWFMDDKWEPSNQISVDCQPHVLLGGKLFLQTSSCRVLVIDAFHNTEQPSHWIFDLPGYKPTSPMVDCLTGYLGHKSGVLHYVQPDTGGRTLLVWARDGYPHGDWNLKHRLSMSDAFGQDIFLDEHFDGFLSCHYDIQSLDLERGLVFLCHFAAERLLSYSLSTGKLTKIRDGLRRYLYYVPNCSMFPAKETDKDQDSFCRAKCTCTGWLSFSSNPHYCDKLPKPLTGFLYQKSDSSAVEVASLCPDDGSFDTSLSFLPRYEWLELTDSCNGLVLCKYGRNTSSPSVAHFVVCNPATRQWMELPETLLEPEGDSYATKLAFDPSWSPYFYVFNFEEKRNPVERWACISKVAIFSSRNSTWFMDDKWEPSNQISVDCQPHVLLGGKLFLQTSSCRVLVIDAFDNTEQPSHWIFDLPGYKPTSPMVDCLTGYLGHKSGVLHYVQPDTGGRTLLVWARDGYPHGHWNLKHRLSMSDAFGQNIFLDEHFDGFVSCHYDIVSLDLERGLVFLCHFAAERLLSYSLSTGKLTKIRDGLRRYLYYVPNCSMFPAKETDKDQDVSEP</sequence>
<accession>A2WQ94</accession>
<dbReference type="STRING" id="39946.A2WQ94"/>
<dbReference type="Proteomes" id="UP000007015">
    <property type="component" value="Chromosome 1"/>
</dbReference>
<dbReference type="EMBL" id="CM000126">
    <property type="protein sequence ID" value="EAY74140.1"/>
    <property type="molecule type" value="Genomic_DNA"/>
</dbReference>
<dbReference type="SUPFAM" id="SSF81383">
    <property type="entry name" value="F-box domain"/>
    <property type="match status" value="1"/>
</dbReference>
<dbReference type="PANTHER" id="PTHR35546:SF105">
    <property type="entry name" value="OS05G0139200 PROTEIN"/>
    <property type="match status" value="1"/>
</dbReference>
<name>A2WQ94_ORYSI</name>
<feature type="domain" description="F-box" evidence="1">
    <location>
        <begin position="14"/>
        <end position="54"/>
    </location>
</feature>
<dbReference type="InterPro" id="IPR036047">
    <property type="entry name" value="F-box-like_dom_sf"/>
</dbReference>
<dbReference type="Gramene" id="BGIOSGA003566-TA">
    <property type="protein sequence ID" value="BGIOSGA003566-PA"/>
    <property type="gene ID" value="BGIOSGA003566"/>
</dbReference>
<dbReference type="AlphaFoldDB" id="A2WQ94"/>